<dbReference type="SMART" id="SM00387">
    <property type="entry name" value="HATPase_c"/>
    <property type="match status" value="1"/>
</dbReference>
<evidence type="ECO:0000313" key="12">
    <source>
        <dbReference type="Proteomes" id="UP001604336"/>
    </source>
</evidence>
<gene>
    <name evidence="11" type="ORF">Adt_23146</name>
</gene>
<evidence type="ECO:0000256" key="5">
    <source>
        <dbReference type="ARBA" id="ARBA00022777"/>
    </source>
</evidence>
<dbReference type="GO" id="GO:0004673">
    <property type="term" value="F:protein histidine kinase activity"/>
    <property type="evidence" value="ECO:0007669"/>
    <property type="project" value="UniProtKB-EC"/>
</dbReference>
<feature type="transmembrane region" description="Helical" evidence="8">
    <location>
        <begin position="439"/>
        <end position="461"/>
    </location>
</feature>
<feature type="domain" description="Response regulatory" evidence="10">
    <location>
        <begin position="1054"/>
        <end position="1197"/>
    </location>
</feature>
<dbReference type="PRINTS" id="PR00344">
    <property type="entry name" value="BCTRLSENSOR"/>
</dbReference>
<comment type="catalytic activity">
    <reaction evidence="1">
        <text>ATP + protein L-histidine = ADP + protein N-phospho-L-histidine.</text>
        <dbReference type="EC" id="2.7.13.3"/>
    </reaction>
</comment>
<keyword evidence="3 7" id="KW-0597">Phosphoprotein</keyword>
<keyword evidence="12" id="KW-1185">Reference proteome</keyword>
<comment type="caution">
    <text evidence="11">The sequence shown here is derived from an EMBL/GenBank/DDBJ whole genome shotgun (WGS) entry which is preliminary data.</text>
</comment>
<dbReference type="InterPro" id="IPR036097">
    <property type="entry name" value="HisK_dim/P_sf"/>
</dbReference>
<sequence>MAFEANKTPDISSESEPTGRIFSRIFDFFNFGRKFGNQRSNQDVEKEEIQYPSPLCLSSSYYSVFVVRLAIMVMLAILIGLLTLLTWHFTRVYTARSLNTLAYELRHELLQRPILRMWNILNSTVEVATSHVKLSEYVIRRYSKPVNQAQQVELYDVMRDVTWALFASRRALNSITISYKNGFVQAFHRNHKSNNTYYIYSDLANYSISGLYGVNMLSSHQGWNDQSIHNNMSAIWYREPLDPVSGEKIGKPKKIPPDELINIAGISQVPDGTASWHVAVSKYTDSPLLSAALPVWDPSHESIVAVVGVTTALYSVGQLMKELVEVHSGHIYLTSQEGWLLATSTNTPLLMNSTTGPKLMMAADSADNVIRSGSECLQKTYGSKFPSSQEVHIENARLGNQLYYIDSFFLNLKRLPMVGVIIIPRKYIMGKVDEKAFKTLMILISASLCIIVVGCICVFILTNGVSKEMKLRAELISHLDARRKAEASSNYKSQFLANMSHELRTPMAAVIGLLDILISDDCLTNEQYAMITQIRKCSSTLLRLLNNILDLSKVESGKLVLEETEFDLGRELEGLIDMFSVQCINHNVETVLDLSDDMPKLVRGDSGRVLQIFANLINNSIKFTTSGYVILRGWCENLDADSNARKLSTNQMDSWWAQKMKLKRQGWHGKRSSKKDNKIILWFEVDDTGCGIDPSKWESVFESFEQADPSTTRLHGGTGLGLCIVRTLVNKMNGEIKVVKKSGPGTLMQLYLLLNTPAESTKQQYLSNLEQQNLTVLLALNGRMTRMIMSQWLRKKGVNTYEASDWNQLTQNLQELFKVQGLTQNSLSKPEEPNLESSIASVLIIIIDIGLLDSSTDMWKQQLDVLQAYFGLVKFAWVLNHDISKTIKTELRSRGHLLMVNRPLYKAKMIQILEAVIRDRNFQLQNNVNGLPTTVVERQHHECLEIDAIHTTSVSSDDSDKSEKVSYNPISALRDAEKSSEHFSEALYLQRVIRSNSSSSDLTRANLEEDASDMDGLGQRRIEEQLWTRSFPEDQASTHSYKLVNERKSLEGLRILLAEDTPVLQRVATIMLEKMGAKVVVVGDGIQAVDALKYTSHSNEYRKESLLIDGNLRTTQTEALPYDLVLMDCQMPKMDGYEATRAIRKSELETGLHIPIVALTAHAMSSDEAKCLEVGMDAYLTKPIDCKRMVTTILSLTKRIV</sequence>
<evidence type="ECO:0000256" key="3">
    <source>
        <dbReference type="ARBA" id="ARBA00022553"/>
    </source>
</evidence>
<keyword evidence="4" id="KW-0808">Transferase</keyword>
<dbReference type="InterPro" id="IPR050736">
    <property type="entry name" value="Sensor_HK_Regulatory"/>
</dbReference>
<evidence type="ECO:0000259" key="10">
    <source>
        <dbReference type="PROSITE" id="PS50110"/>
    </source>
</evidence>
<feature type="modified residue" description="4-aspartylphosphate" evidence="7">
    <location>
        <position position="1128"/>
    </location>
</feature>
<dbReference type="Pfam" id="PF02518">
    <property type="entry name" value="HATPase_c"/>
    <property type="match status" value="1"/>
</dbReference>
<dbReference type="FunFam" id="1.10.287.130:FF:000025">
    <property type="entry name" value="Histidine kinase 1-like protein"/>
    <property type="match status" value="1"/>
</dbReference>
<dbReference type="PANTHER" id="PTHR43711:SF1">
    <property type="entry name" value="HISTIDINE KINASE 1"/>
    <property type="match status" value="1"/>
</dbReference>
<dbReference type="SMART" id="SM00388">
    <property type="entry name" value="HisKA"/>
    <property type="match status" value="1"/>
</dbReference>
<dbReference type="AlphaFoldDB" id="A0ABD1SAV9"/>
<evidence type="ECO:0000256" key="2">
    <source>
        <dbReference type="ARBA" id="ARBA00012438"/>
    </source>
</evidence>
<dbReference type="CDD" id="cd17546">
    <property type="entry name" value="REC_hyHK_CKI1_RcsC-like"/>
    <property type="match status" value="1"/>
</dbReference>
<dbReference type="EMBL" id="JBFOLK010000007">
    <property type="protein sequence ID" value="KAL2497596.1"/>
    <property type="molecule type" value="Genomic_DNA"/>
</dbReference>
<dbReference type="Pfam" id="PF00072">
    <property type="entry name" value="Response_reg"/>
    <property type="match status" value="1"/>
</dbReference>
<dbReference type="Gene3D" id="1.10.287.130">
    <property type="match status" value="1"/>
</dbReference>
<keyword evidence="8" id="KW-0812">Transmembrane</keyword>
<evidence type="ECO:0000313" key="11">
    <source>
        <dbReference type="EMBL" id="KAL2497596.1"/>
    </source>
</evidence>
<evidence type="ECO:0000256" key="1">
    <source>
        <dbReference type="ARBA" id="ARBA00000085"/>
    </source>
</evidence>
<dbReference type="PROSITE" id="PS50110">
    <property type="entry name" value="RESPONSE_REGULATORY"/>
    <property type="match status" value="1"/>
</dbReference>
<protein>
    <recommendedName>
        <fullName evidence="2">histidine kinase</fullName>
        <ecNumber evidence="2">2.7.13.3</ecNumber>
    </recommendedName>
</protein>
<dbReference type="Gene3D" id="3.40.50.2300">
    <property type="match status" value="1"/>
</dbReference>
<dbReference type="InterPro" id="IPR011006">
    <property type="entry name" value="CheY-like_superfamily"/>
</dbReference>
<evidence type="ECO:0000256" key="7">
    <source>
        <dbReference type="PROSITE-ProRule" id="PRU00169"/>
    </source>
</evidence>
<dbReference type="Gene3D" id="3.30.565.10">
    <property type="entry name" value="Histidine kinase-like ATPase, C-terminal domain"/>
    <property type="match status" value="1"/>
</dbReference>
<accession>A0ABD1SAV9</accession>
<keyword evidence="8" id="KW-1133">Transmembrane helix</keyword>
<dbReference type="SUPFAM" id="SSF55874">
    <property type="entry name" value="ATPase domain of HSP90 chaperone/DNA topoisomerase II/histidine kinase"/>
    <property type="match status" value="1"/>
</dbReference>
<evidence type="ECO:0000259" key="9">
    <source>
        <dbReference type="PROSITE" id="PS50109"/>
    </source>
</evidence>
<dbReference type="InterPro" id="IPR036890">
    <property type="entry name" value="HATPase_C_sf"/>
</dbReference>
<feature type="domain" description="Histidine kinase" evidence="9">
    <location>
        <begin position="498"/>
        <end position="756"/>
    </location>
</feature>
<dbReference type="PANTHER" id="PTHR43711">
    <property type="entry name" value="TWO-COMPONENT HISTIDINE KINASE"/>
    <property type="match status" value="1"/>
</dbReference>
<dbReference type="CDD" id="cd00082">
    <property type="entry name" value="HisKA"/>
    <property type="match status" value="1"/>
</dbReference>
<proteinExistence type="predicted"/>
<keyword evidence="8" id="KW-0472">Membrane</keyword>
<dbReference type="GO" id="GO:0000160">
    <property type="term" value="P:phosphorelay signal transduction system"/>
    <property type="evidence" value="ECO:0007669"/>
    <property type="project" value="UniProtKB-KW"/>
</dbReference>
<dbReference type="Proteomes" id="UP001604336">
    <property type="component" value="Unassembled WGS sequence"/>
</dbReference>
<dbReference type="InterPro" id="IPR005467">
    <property type="entry name" value="His_kinase_dom"/>
</dbReference>
<dbReference type="InterPro" id="IPR004358">
    <property type="entry name" value="Sig_transdc_His_kin-like_C"/>
</dbReference>
<reference evidence="12" key="1">
    <citation type="submission" date="2024-07" db="EMBL/GenBank/DDBJ databases">
        <title>Two chromosome-level genome assemblies of Korean endemic species Abeliophyllum distichum and Forsythia ovata (Oleaceae).</title>
        <authorList>
            <person name="Jang H."/>
        </authorList>
    </citation>
    <scope>NUCLEOTIDE SEQUENCE [LARGE SCALE GENOMIC DNA]</scope>
</reference>
<dbReference type="PROSITE" id="PS50109">
    <property type="entry name" value="HIS_KIN"/>
    <property type="match status" value="1"/>
</dbReference>
<dbReference type="Pfam" id="PF00512">
    <property type="entry name" value="HisKA"/>
    <property type="match status" value="1"/>
</dbReference>
<dbReference type="InterPro" id="IPR003661">
    <property type="entry name" value="HisK_dim/P_dom"/>
</dbReference>
<evidence type="ECO:0000256" key="6">
    <source>
        <dbReference type="ARBA" id="ARBA00023012"/>
    </source>
</evidence>
<dbReference type="SUPFAM" id="SSF47384">
    <property type="entry name" value="Homodimeric domain of signal transducing histidine kinase"/>
    <property type="match status" value="1"/>
</dbReference>
<evidence type="ECO:0000256" key="8">
    <source>
        <dbReference type="SAM" id="Phobius"/>
    </source>
</evidence>
<keyword evidence="6" id="KW-0902">Two-component regulatory system</keyword>
<name>A0ABD1SAV9_9LAMI</name>
<dbReference type="SUPFAM" id="SSF52172">
    <property type="entry name" value="CheY-like"/>
    <property type="match status" value="1"/>
</dbReference>
<dbReference type="EC" id="2.7.13.3" evidence="2"/>
<feature type="transmembrane region" description="Helical" evidence="8">
    <location>
        <begin position="61"/>
        <end position="87"/>
    </location>
</feature>
<evidence type="ECO:0000256" key="4">
    <source>
        <dbReference type="ARBA" id="ARBA00022679"/>
    </source>
</evidence>
<organism evidence="11 12">
    <name type="scientific">Abeliophyllum distichum</name>
    <dbReference type="NCBI Taxonomy" id="126358"/>
    <lineage>
        <taxon>Eukaryota</taxon>
        <taxon>Viridiplantae</taxon>
        <taxon>Streptophyta</taxon>
        <taxon>Embryophyta</taxon>
        <taxon>Tracheophyta</taxon>
        <taxon>Spermatophyta</taxon>
        <taxon>Magnoliopsida</taxon>
        <taxon>eudicotyledons</taxon>
        <taxon>Gunneridae</taxon>
        <taxon>Pentapetalae</taxon>
        <taxon>asterids</taxon>
        <taxon>lamiids</taxon>
        <taxon>Lamiales</taxon>
        <taxon>Oleaceae</taxon>
        <taxon>Forsythieae</taxon>
        <taxon>Abeliophyllum</taxon>
    </lineage>
</organism>
<dbReference type="InterPro" id="IPR003594">
    <property type="entry name" value="HATPase_dom"/>
</dbReference>
<dbReference type="InterPro" id="IPR001789">
    <property type="entry name" value="Sig_transdc_resp-reg_receiver"/>
</dbReference>
<keyword evidence="5 11" id="KW-0418">Kinase</keyword>
<dbReference type="SMART" id="SM00448">
    <property type="entry name" value="REC"/>
    <property type="match status" value="1"/>
</dbReference>